<dbReference type="InterPro" id="IPR036291">
    <property type="entry name" value="NAD(P)-bd_dom_sf"/>
</dbReference>
<accession>A0A9W9CIN0</accession>
<dbReference type="PANTHER" id="PTHR43963">
    <property type="entry name" value="CARBONYL REDUCTASE 1-RELATED"/>
    <property type="match status" value="1"/>
</dbReference>
<keyword evidence="2" id="KW-0521">NADP</keyword>
<dbReference type="InterPro" id="IPR002347">
    <property type="entry name" value="SDR_fam"/>
</dbReference>
<evidence type="ECO:0000256" key="1">
    <source>
        <dbReference type="ARBA" id="ARBA00006484"/>
    </source>
</evidence>
<comment type="caution">
    <text evidence="4">The sequence shown here is derived from an EMBL/GenBank/DDBJ whole genome shotgun (WGS) entry which is preliminary data.</text>
</comment>
<organism evidence="4 5">
    <name type="scientific">Neocucurbitaria cava</name>
    <dbReference type="NCBI Taxonomy" id="798079"/>
    <lineage>
        <taxon>Eukaryota</taxon>
        <taxon>Fungi</taxon>
        <taxon>Dikarya</taxon>
        <taxon>Ascomycota</taxon>
        <taxon>Pezizomycotina</taxon>
        <taxon>Dothideomycetes</taxon>
        <taxon>Pleosporomycetidae</taxon>
        <taxon>Pleosporales</taxon>
        <taxon>Pleosporineae</taxon>
        <taxon>Cucurbitariaceae</taxon>
        <taxon>Neocucurbitaria</taxon>
    </lineage>
</organism>
<dbReference type="GO" id="GO:0016491">
    <property type="term" value="F:oxidoreductase activity"/>
    <property type="evidence" value="ECO:0007669"/>
    <property type="project" value="UniProtKB-KW"/>
</dbReference>
<dbReference type="PRINTS" id="PR00081">
    <property type="entry name" value="GDHRDH"/>
</dbReference>
<dbReference type="PANTHER" id="PTHR43963:SF6">
    <property type="entry name" value="CHAIN DEHYDROGENASE FAMILY PROTEIN, PUTATIVE (AFU_ORTHOLOGUE AFUA_3G15350)-RELATED"/>
    <property type="match status" value="1"/>
</dbReference>
<dbReference type="OrthoDB" id="191139at2759"/>
<protein>
    <recommendedName>
        <fullName evidence="6">NAD(P)-binding protein</fullName>
    </recommendedName>
</protein>
<evidence type="ECO:0000256" key="2">
    <source>
        <dbReference type="ARBA" id="ARBA00022857"/>
    </source>
</evidence>
<reference evidence="4" key="1">
    <citation type="submission" date="2022-10" db="EMBL/GenBank/DDBJ databases">
        <title>Tapping the CABI collections for fungal endophytes: first genome assemblies for Collariella, Neodidymelliopsis, Ascochyta clinopodiicola, Didymella pomorum, Didymosphaeria variabile, Neocosmospora piperis and Neocucurbitaria cava.</title>
        <authorList>
            <person name="Hill R."/>
        </authorList>
    </citation>
    <scope>NUCLEOTIDE SEQUENCE</scope>
    <source>
        <strain evidence="4">IMI 356814</strain>
    </source>
</reference>
<evidence type="ECO:0008006" key="6">
    <source>
        <dbReference type="Google" id="ProtNLM"/>
    </source>
</evidence>
<sequence>MANNLVVVVTGSNRGVGKGIVELLAKQKLERPLTIYATSRSGENANIKASSPNEIRYQKLDTKDSASIQSFFNIALKEQTALDVLINNAAVSNDYRETPDYAAETVQTNYGGTRDMCKAFLAQPNLKPGSRIVNVTSGYNLLKTYGQDIQNRFRAVTEISDLDAMADDYLKVVKLGQEAQQEAGWGSGARSYKVSKALNNAVTILLAKQHPEVLINSCCPGWTDTAMGNQAQGGTPPKTPQEGARVPVRLAIGDLGPKGDEDGALGHDTEKISGHFFENVNIMAPGWGKAKLWLDL</sequence>
<keyword evidence="5" id="KW-1185">Reference proteome</keyword>
<dbReference type="Proteomes" id="UP001140560">
    <property type="component" value="Unassembled WGS sequence"/>
</dbReference>
<keyword evidence="3" id="KW-0560">Oxidoreductase</keyword>
<comment type="similarity">
    <text evidence="1">Belongs to the short-chain dehydrogenases/reductases (SDR) family.</text>
</comment>
<dbReference type="Gene3D" id="3.40.50.720">
    <property type="entry name" value="NAD(P)-binding Rossmann-like Domain"/>
    <property type="match status" value="1"/>
</dbReference>
<dbReference type="SUPFAM" id="SSF51735">
    <property type="entry name" value="NAD(P)-binding Rossmann-fold domains"/>
    <property type="match status" value="1"/>
</dbReference>
<dbReference type="Pfam" id="PF00106">
    <property type="entry name" value="adh_short"/>
    <property type="match status" value="1"/>
</dbReference>
<evidence type="ECO:0000256" key="3">
    <source>
        <dbReference type="ARBA" id="ARBA00023002"/>
    </source>
</evidence>
<dbReference type="EMBL" id="JAPEUY010000017">
    <property type="protein sequence ID" value="KAJ4364381.1"/>
    <property type="molecule type" value="Genomic_DNA"/>
</dbReference>
<evidence type="ECO:0000313" key="4">
    <source>
        <dbReference type="EMBL" id="KAJ4364381.1"/>
    </source>
</evidence>
<gene>
    <name evidence="4" type="ORF">N0V83_008974</name>
</gene>
<name>A0A9W9CIN0_9PLEO</name>
<evidence type="ECO:0000313" key="5">
    <source>
        <dbReference type="Proteomes" id="UP001140560"/>
    </source>
</evidence>
<dbReference type="AlphaFoldDB" id="A0A9W9CIN0"/>
<proteinExistence type="inferred from homology"/>